<dbReference type="GO" id="GO:0005886">
    <property type="term" value="C:plasma membrane"/>
    <property type="evidence" value="ECO:0007669"/>
    <property type="project" value="UniProtKB-SubCell"/>
</dbReference>
<feature type="transmembrane region" description="Helical" evidence="9">
    <location>
        <begin position="179"/>
        <end position="198"/>
    </location>
</feature>
<dbReference type="PANTHER" id="PTHR43528">
    <property type="entry name" value="ALPHA-KETOGLUTARATE PERMEASE"/>
    <property type="match status" value="1"/>
</dbReference>
<evidence type="ECO:0000256" key="7">
    <source>
        <dbReference type="ARBA" id="ARBA00022989"/>
    </source>
</evidence>
<keyword evidence="4" id="KW-1003">Cell membrane</keyword>
<keyword evidence="5 9" id="KW-0812">Transmembrane</keyword>
<dbReference type="PROSITE" id="PS00217">
    <property type="entry name" value="SUGAR_TRANSPORT_2"/>
    <property type="match status" value="1"/>
</dbReference>
<evidence type="ECO:0000256" key="2">
    <source>
        <dbReference type="ARBA" id="ARBA00008240"/>
    </source>
</evidence>
<dbReference type="RefSeq" id="WP_109581499.1">
    <property type="nucleotide sequence ID" value="NZ_QGGT01000001.1"/>
</dbReference>
<sequence length="432" mass="44484">MSIPTRAVVTVVLANALEFFDYFAFAVFAAYIAATFFPHDQPALSSIATFGAFATGFLLRPIGAIVLGSYADRAGRKPALLLTATLITAGTLGMAAIPRYETAGIVAPILLVLCRMIQGFAVGGEMGAAGALLTEHCAPRRRGLYCGWLLAGQGLALAAAGVCGAVLNSQLSVQQMGEWGWRIPFVLGASMVPVQLWLRHSLHVPERAVSEGVRTPPLGSGGSPPPGSGGHLGGWNALVWGTLLIAGGTVPTYIATFTAPFELAGSRPTIGESFLVTIALGTVTVLASVLGGWLSDRWGFGRIVVTARLLTVVAVVPTYLAARDGQALSFAIGIVVVTTMSCLAAAPTVAMLLMAVDPKRRAATLALIYSVGVALFGSTAPAVVASWNMLASTRMAPAWYIAVAGLAAVGAVWRVSALQARGTGGGVKPVEA</sequence>
<dbReference type="SUPFAM" id="SSF103473">
    <property type="entry name" value="MFS general substrate transporter"/>
    <property type="match status" value="1"/>
</dbReference>
<feature type="transmembrane region" description="Helical" evidence="9">
    <location>
        <begin position="12"/>
        <end position="37"/>
    </location>
</feature>
<feature type="transmembrane region" description="Helical" evidence="9">
    <location>
        <begin position="109"/>
        <end position="133"/>
    </location>
</feature>
<dbReference type="Proteomes" id="UP000245754">
    <property type="component" value="Unassembled WGS sequence"/>
</dbReference>
<comment type="caution">
    <text evidence="11">The sequence shown here is derived from an EMBL/GenBank/DDBJ whole genome shotgun (WGS) entry which is preliminary data.</text>
</comment>
<dbReference type="InterPro" id="IPR036259">
    <property type="entry name" value="MFS_trans_sf"/>
</dbReference>
<dbReference type="InterPro" id="IPR005829">
    <property type="entry name" value="Sugar_transporter_CS"/>
</dbReference>
<keyword evidence="6" id="KW-0769">Symport</keyword>
<feature type="domain" description="Major facilitator superfamily (MFS) profile" evidence="10">
    <location>
        <begin position="7"/>
        <end position="422"/>
    </location>
</feature>
<feature type="transmembrane region" description="Helical" evidence="9">
    <location>
        <begin position="237"/>
        <end position="254"/>
    </location>
</feature>
<keyword evidence="3" id="KW-0813">Transport</keyword>
<dbReference type="Pfam" id="PF07690">
    <property type="entry name" value="MFS_1"/>
    <property type="match status" value="1"/>
</dbReference>
<dbReference type="AlphaFoldDB" id="A0A316F277"/>
<name>A0A316F277_9BURK</name>
<feature type="transmembrane region" description="Helical" evidence="9">
    <location>
        <begin position="43"/>
        <end position="67"/>
    </location>
</feature>
<dbReference type="EMBL" id="QGGT01000001">
    <property type="protein sequence ID" value="PWK37828.1"/>
    <property type="molecule type" value="Genomic_DNA"/>
</dbReference>
<evidence type="ECO:0000256" key="6">
    <source>
        <dbReference type="ARBA" id="ARBA00022847"/>
    </source>
</evidence>
<comment type="similarity">
    <text evidence="2">Belongs to the major facilitator superfamily. Metabolite:H+ Symporter (MHS) family (TC 2.A.1.6) family.</text>
</comment>
<evidence type="ECO:0000256" key="5">
    <source>
        <dbReference type="ARBA" id="ARBA00022692"/>
    </source>
</evidence>
<dbReference type="GO" id="GO:0015293">
    <property type="term" value="F:symporter activity"/>
    <property type="evidence" value="ECO:0007669"/>
    <property type="project" value="UniProtKB-KW"/>
</dbReference>
<evidence type="ECO:0000256" key="4">
    <source>
        <dbReference type="ARBA" id="ARBA00022475"/>
    </source>
</evidence>
<gene>
    <name evidence="11" type="ORF">C7419_1011714</name>
</gene>
<dbReference type="PROSITE" id="PS50850">
    <property type="entry name" value="MFS"/>
    <property type="match status" value="1"/>
</dbReference>
<dbReference type="Gene3D" id="1.20.1250.20">
    <property type="entry name" value="MFS general substrate transporter like domains"/>
    <property type="match status" value="2"/>
</dbReference>
<feature type="transmembrane region" description="Helical" evidence="9">
    <location>
        <begin position="145"/>
        <end position="167"/>
    </location>
</feature>
<accession>A0A316F277</accession>
<feature type="transmembrane region" description="Helical" evidence="9">
    <location>
        <begin position="328"/>
        <end position="354"/>
    </location>
</feature>
<proteinExistence type="inferred from homology"/>
<keyword evidence="8 9" id="KW-0472">Membrane</keyword>
<feature type="transmembrane region" description="Helical" evidence="9">
    <location>
        <begin position="396"/>
        <end position="413"/>
    </location>
</feature>
<evidence type="ECO:0000313" key="12">
    <source>
        <dbReference type="Proteomes" id="UP000245754"/>
    </source>
</evidence>
<feature type="transmembrane region" description="Helical" evidence="9">
    <location>
        <begin position="303"/>
        <end position="322"/>
    </location>
</feature>
<reference evidence="11 12" key="1">
    <citation type="submission" date="2018-05" db="EMBL/GenBank/DDBJ databases">
        <title>Genomic Encyclopedia of Type Strains, Phase IV (KMG-V): Genome sequencing to study the core and pangenomes of soil and plant-associated prokaryotes.</title>
        <authorList>
            <person name="Whitman W."/>
        </authorList>
    </citation>
    <scope>NUCLEOTIDE SEQUENCE [LARGE SCALE GENOMIC DNA]</scope>
    <source>
        <strain evidence="11 12">SLV-132</strain>
    </source>
</reference>
<dbReference type="InterPro" id="IPR011701">
    <property type="entry name" value="MFS"/>
</dbReference>
<evidence type="ECO:0000256" key="3">
    <source>
        <dbReference type="ARBA" id="ARBA00022448"/>
    </source>
</evidence>
<evidence type="ECO:0000256" key="1">
    <source>
        <dbReference type="ARBA" id="ARBA00004651"/>
    </source>
</evidence>
<keyword evidence="7 9" id="KW-1133">Transmembrane helix</keyword>
<feature type="transmembrane region" description="Helical" evidence="9">
    <location>
        <begin position="79"/>
        <end position="97"/>
    </location>
</feature>
<organism evidence="11 12">
    <name type="scientific">Cupriavidus plantarum</name>
    <dbReference type="NCBI Taxonomy" id="942865"/>
    <lineage>
        <taxon>Bacteria</taxon>
        <taxon>Pseudomonadati</taxon>
        <taxon>Pseudomonadota</taxon>
        <taxon>Betaproteobacteria</taxon>
        <taxon>Burkholderiales</taxon>
        <taxon>Burkholderiaceae</taxon>
        <taxon>Cupriavidus</taxon>
    </lineage>
</organism>
<evidence type="ECO:0000313" key="11">
    <source>
        <dbReference type="EMBL" id="PWK37828.1"/>
    </source>
</evidence>
<feature type="transmembrane region" description="Helical" evidence="9">
    <location>
        <begin position="366"/>
        <end position="390"/>
    </location>
</feature>
<feature type="transmembrane region" description="Helical" evidence="9">
    <location>
        <begin position="274"/>
        <end position="294"/>
    </location>
</feature>
<evidence type="ECO:0000256" key="9">
    <source>
        <dbReference type="SAM" id="Phobius"/>
    </source>
</evidence>
<keyword evidence="12" id="KW-1185">Reference proteome</keyword>
<evidence type="ECO:0000259" key="10">
    <source>
        <dbReference type="PROSITE" id="PS50850"/>
    </source>
</evidence>
<evidence type="ECO:0000256" key="8">
    <source>
        <dbReference type="ARBA" id="ARBA00023136"/>
    </source>
</evidence>
<dbReference type="InterPro" id="IPR020846">
    <property type="entry name" value="MFS_dom"/>
</dbReference>
<dbReference type="PANTHER" id="PTHR43528:SF3">
    <property type="entry name" value="CITRATE-PROTON SYMPORTER"/>
    <property type="match status" value="1"/>
</dbReference>
<dbReference type="InterPro" id="IPR051084">
    <property type="entry name" value="H+-coupled_symporters"/>
</dbReference>
<comment type="subcellular location">
    <subcellularLocation>
        <location evidence="1">Cell membrane</location>
        <topology evidence="1">Multi-pass membrane protein</topology>
    </subcellularLocation>
</comment>
<protein>
    <submittedName>
        <fullName evidence="11">Putative MFS family arabinose efflux permease</fullName>
    </submittedName>
</protein>